<dbReference type="PANTHER" id="PTHR43187:SF1">
    <property type="entry name" value="GLUTAMINE AMIDOTRANSFERASE DUG3-RELATED"/>
    <property type="match status" value="1"/>
</dbReference>
<dbReference type="InterPro" id="IPR026869">
    <property type="entry name" value="EgtC-like"/>
</dbReference>
<evidence type="ECO:0000259" key="2">
    <source>
        <dbReference type="PROSITE" id="PS51278"/>
    </source>
</evidence>
<accession>K6WBY8</accession>
<dbReference type="STRING" id="100225.SAMN05421595_3111"/>
<reference evidence="3 4" key="1">
    <citation type="submission" date="2012-08" db="EMBL/GenBank/DDBJ databases">
        <title>Whole genome shotgun sequence of Austwickia chelonae NBRC 105200.</title>
        <authorList>
            <person name="Yoshida I."/>
            <person name="Hosoyama A."/>
            <person name="Tsuchikane K."/>
            <person name="Katsumata H."/>
            <person name="Ando Y."/>
            <person name="Ohji S."/>
            <person name="Hamada M."/>
            <person name="Tamura T."/>
            <person name="Yamazoe A."/>
            <person name="Yamazaki S."/>
            <person name="Fujita N."/>
        </authorList>
    </citation>
    <scope>NUCLEOTIDE SEQUENCE [LARGE SCALE GENOMIC DNA]</scope>
    <source>
        <strain evidence="3 4">NBRC 105200</strain>
    </source>
</reference>
<organism evidence="3 4">
    <name type="scientific">Austwickia chelonae NBRC 105200</name>
    <dbReference type="NCBI Taxonomy" id="1184607"/>
    <lineage>
        <taxon>Bacteria</taxon>
        <taxon>Bacillati</taxon>
        <taxon>Actinomycetota</taxon>
        <taxon>Actinomycetes</taxon>
        <taxon>Micrococcales</taxon>
        <taxon>Dermatophilaceae</taxon>
        <taxon>Austwickia</taxon>
    </lineage>
</organism>
<dbReference type="PROSITE" id="PS51278">
    <property type="entry name" value="GATASE_TYPE_2"/>
    <property type="match status" value="1"/>
</dbReference>
<dbReference type="SUPFAM" id="SSF56235">
    <property type="entry name" value="N-terminal nucleophile aminohydrolases (Ntn hydrolases)"/>
    <property type="match status" value="1"/>
</dbReference>
<proteinExistence type="predicted"/>
<gene>
    <name evidence="3" type="ORF">AUCHE_23_00070</name>
</gene>
<dbReference type="AlphaFoldDB" id="K6WBY8"/>
<dbReference type="EMBL" id="BAGZ01000023">
    <property type="protein sequence ID" value="GAB79347.1"/>
    <property type="molecule type" value="Genomic_DNA"/>
</dbReference>
<sequence>MCRLLAYAAPGPAAVEELIGARQCRTYRMMARLHDDGWGTAWLDESSGHAMVHRLRTVLPGHEDDLLRTVMDRPLSRARIFHLRLATDRMAVQTTNSHPFHADGLAFAHNGSIAPTPVLRAMVGPAAMAAVEGTTDSELYFALIREGTAAGMPLTDAVAAAIARIRTAYPAASLNSVTMSTAEMVVVNSSSAAPLPSWHVHQAPGSVLPDEHDERYFTMRYLVKEDGSFVVASAGLDTSGWHELPQDSITRVDLATMEVTVRSLGEVPVEFYPAA</sequence>
<dbReference type="InterPro" id="IPR029055">
    <property type="entry name" value="Ntn_hydrolases_N"/>
</dbReference>
<comment type="caution">
    <text evidence="3">The sequence shown here is derived from an EMBL/GenBank/DDBJ whole genome shotgun (WGS) entry which is preliminary data.</text>
</comment>
<keyword evidence="4" id="KW-1185">Reference proteome</keyword>
<keyword evidence="1" id="KW-0315">Glutamine amidotransferase</keyword>
<protein>
    <recommendedName>
        <fullName evidence="2">Glutamine amidotransferase type-2 domain-containing protein</fullName>
    </recommendedName>
</protein>
<dbReference type="InterPro" id="IPR017932">
    <property type="entry name" value="GATase_2_dom"/>
</dbReference>
<dbReference type="Gene3D" id="3.60.20.10">
    <property type="entry name" value="Glutamine Phosphoribosylpyrophosphate, subunit 1, domain 1"/>
    <property type="match status" value="1"/>
</dbReference>
<dbReference type="Proteomes" id="UP000008495">
    <property type="component" value="Unassembled WGS sequence"/>
</dbReference>
<dbReference type="InterPro" id="IPR052373">
    <property type="entry name" value="Gamma-glu_amide_hydrolase"/>
</dbReference>
<dbReference type="Pfam" id="PF13230">
    <property type="entry name" value="GATase_4"/>
    <property type="match status" value="1"/>
</dbReference>
<evidence type="ECO:0000256" key="1">
    <source>
        <dbReference type="ARBA" id="ARBA00022962"/>
    </source>
</evidence>
<name>K6WBY8_9MICO</name>
<dbReference type="PANTHER" id="PTHR43187">
    <property type="entry name" value="GLUTAMINE AMIDOTRANSFERASE DUG3-RELATED"/>
    <property type="match status" value="1"/>
</dbReference>
<feature type="domain" description="Glutamine amidotransferase type-2" evidence="2">
    <location>
        <begin position="2"/>
        <end position="255"/>
    </location>
</feature>
<dbReference type="RefSeq" id="WP_006504105.1">
    <property type="nucleotide sequence ID" value="NZ_BAGZ01000023.1"/>
</dbReference>
<evidence type="ECO:0000313" key="4">
    <source>
        <dbReference type="Proteomes" id="UP000008495"/>
    </source>
</evidence>
<dbReference type="CDD" id="cd01908">
    <property type="entry name" value="YafJ"/>
    <property type="match status" value="1"/>
</dbReference>
<evidence type="ECO:0000313" key="3">
    <source>
        <dbReference type="EMBL" id="GAB79347.1"/>
    </source>
</evidence>
<dbReference type="eggNOG" id="COG0121">
    <property type="taxonomic scope" value="Bacteria"/>
</dbReference>